<feature type="transmembrane region" description="Helical" evidence="2">
    <location>
        <begin position="20"/>
        <end position="40"/>
    </location>
</feature>
<dbReference type="Gene3D" id="3.40.50.10900">
    <property type="entry name" value="PAC-like subunit"/>
    <property type="match status" value="1"/>
</dbReference>
<dbReference type="PANTHER" id="PTHR35610">
    <property type="entry name" value="3-ISOPROPYLMALATE DEHYDRATASE-RELATED"/>
    <property type="match status" value="1"/>
</dbReference>
<evidence type="ECO:0008006" key="5">
    <source>
        <dbReference type="Google" id="ProtNLM"/>
    </source>
</evidence>
<dbReference type="KEGG" id="iis:EYM_06910"/>
<dbReference type="SUPFAM" id="SSF159659">
    <property type="entry name" value="Cgl1923-like"/>
    <property type="match status" value="1"/>
</dbReference>
<proteinExistence type="predicted"/>
<keyword evidence="1" id="KW-0175">Coiled coil</keyword>
<dbReference type="InterPro" id="IPR019151">
    <property type="entry name" value="Proteasome_assmbl_chaperone_2"/>
</dbReference>
<gene>
    <name evidence="3" type="ORF">EYM_06910</name>
</gene>
<dbReference type="STRING" id="940295.EYM_06910"/>
<dbReference type="PANTHER" id="PTHR35610:SF3">
    <property type="entry name" value="PROTEASOME ASSEMBLY CHAPERONE FAMILY PROTEIN"/>
    <property type="match status" value="1"/>
</dbReference>
<evidence type="ECO:0000256" key="1">
    <source>
        <dbReference type="SAM" id="Coils"/>
    </source>
</evidence>
<keyword evidence="4" id="KW-1185">Reference proteome</keyword>
<keyword evidence="2" id="KW-1133">Transmembrane helix</keyword>
<dbReference type="AlphaFoldDB" id="A0A0U3FTE1"/>
<evidence type="ECO:0000313" key="3">
    <source>
        <dbReference type="EMBL" id="ALU12736.1"/>
    </source>
</evidence>
<evidence type="ECO:0000313" key="4">
    <source>
        <dbReference type="Proteomes" id="UP000060778"/>
    </source>
</evidence>
<accession>A0A0U3FTE1</accession>
<protein>
    <recommendedName>
        <fullName evidence="5">Proteasome assembly chaperone family protein</fullName>
    </recommendedName>
</protein>
<dbReference type="EMBL" id="CP006867">
    <property type="protein sequence ID" value="ALU12736.1"/>
    <property type="molecule type" value="Genomic_DNA"/>
</dbReference>
<keyword evidence="2" id="KW-0472">Membrane</keyword>
<dbReference type="InterPro" id="IPR038389">
    <property type="entry name" value="PSMG2_sf"/>
</dbReference>
<keyword evidence="2" id="KW-0812">Transmembrane</keyword>
<sequence>MAKVKFVPTEAAKESYEGAYLVTGFMGFGFVGALSTEYLVEKLDMVKVGFFITKYTPDQVSYSEKYSLELPFELYYHEKSNLLVLLNRWIPHEVEKFRYAQFVVKWAKKNGVKAIYGLGGLDSSFKEEPSETLRWVKTSYYNGPLPQAKPMVGGLKVIGPLAHLLIASEIEKFPMLALLPYCESASRQDPRASAIGITELAKLIKLEVDVSDLFAKAENMEKEMEKLKKILEMSVSKKDSYYI</sequence>
<dbReference type="OrthoDB" id="35908at2157"/>
<dbReference type="Pfam" id="PF09754">
    <property type="entry name" value="PAC2"/>
    <property type="match status" value="1"/>
</dbReference>
<evidence type="ECO:0000256" key="2">
    <source>
        <dbReference type="SAM" id="Phobius"/>
    </source>
</evidence>
<dbReference type="Proteomes" id="UP000060778">
    <property type="component" value="Chromosome"/>
</dbReference>
<reference evidence="3 4" key="1">
    <citation type="submission" date="2013-11" db="EMBL/GenBank/DDBJ databases">
        <title>Comparative genomics of Ignicoccus.</title>
        <authorList>
            <person name="Podar M."/>
        </authorList>
    </citation>
    <scope>NUCLEOTIDE SEQUENCE [LARGE SCALE GENOMIC DNA]</scope>
    <source>
        <strain evidence="3 4">DSM 13165</strain>
    </source>
</reference>
<organism evidence="3 4">
    <name type="scientific">Ignicoccus islandicus DSM 13165</name>
    <dbReference type="NCBI Taxonomy" id="940295"/>
    <lineage>
        <taxon>Archaea</taxon>
        <taxon>Thermoproteota</taxon>
        <taxon>Thermoprotei</taxon>
        <taxon>Desulfurococcales</taxon>
        <taxon>Desulfurococcaceae</taxon>
        <taxon>Ignicoccus</taxon>
    </lineage>
</organism>
<name>A0A0U3FTE1_9CREN</name>
<feature type="coiled-coil region" evidence="1">
    <location>
        <begin position="203"/>
        <end position="237"/>
    </location>
</feature>